<dbReference type="Proteomes" id="UP000318413">
    <property type="component" value="Unassembled WGS sequence"/>
</dbReference>
<proteinExistence type="predicted"/>
<evidence type="ECO:0000313" key="3">
    <source>
        <dbReference type="Proteomes" id="UP000318413"/>
    </source>
</evidence>
<gene>
    <name evidence="2" type="ORF">EAH84_13665</name>
</gene>
<dbReference type="AlphaFoldDB" id="A0A502C7S7"/>
<comment type="caution">
    <text evidence="2">The sequence shown here is derived from an EMBL/GenBank/DDBJ whole genome shotgun (WGS) entry which is preliminary data.</text>
</comment>
<organism evidence="2 3">
    <name type="scientific">Sphingomonas oligophenolica</name>
    <dbReference type="NCBI Taxonomy" id="301154"/>
    <lineage>
        <taxon>Bacteria</taxon>
        <taxon>Pseudomonadati</taxon>
        <taxon>Pseudomonadota</taxon>
        <taxon>Alphaproteobacteria</taxon>
        <taxon>Sphingomonadales</taxon>
        <taxon>Sphingomonadaceae</taxon>
        <taxon>Sphingomonas</taxon>
    </lineage>
</organism>
<accession>A0A502C7S7</accession>
<keyword evidence="3" id="KW-1185">Reference proteome</keyword>
<protein>
    <recommendedName>
        <fullName evidence="4">DUF5666 domain-containing protein</fullName>
    </recommendedName>
</protein>
<dbReference type="InterPro" id="IPR036188">
    <property type="entry name" value="FAD/NAD-bd_sf"/>
</dbReference>
<evidence type="ECO:0008006" key="4">
    <source>
        <dbReference type="Google" id="ProtNLM"/>
    </source>
</evidence>
<evidence type="ECO:0000256" key="1">
    <source>
        <dbReference type="SAM" id="MobiDB-lite"/>
    </source>
</evidence>
<feature type="region of interest" description="Disordered" evidence="1">
    <location>
        <begin position="61"/>
        <end position="89"/>
    </location>
</feature>
<dbReference type="SUPFAM" id="SSF51905">
    <property type="entry name" value="FAD/NAD(P)-binding domain"/>
    <property type="match status" value="2"/>
</dbReference>
<sequence length="369" mass="37902">MIRRTAIVIGSGIGGIARAIRLQSLGFDIRIVEQLDDVGGRASADQSLDEQLVVQQFRPARASPHPPAFPAARYSHPLSPSGHANRRATRWSALAEHPAPPQPPAALAPHGIAAYPVADRRRPGPATRTTKDTTIMMKQLAMLGSALVAVGGCSDRQSADANTTAAAATASPMTATGRVRGVVQTVGADALAIQTYDGQSVNVPLDAKTGFAWVVDSSLATLKDGDFIGTATTGPNDALRAVELVIFPESMRGTGEGHYDWDVPGVVAAAGGNAGASSAMTNGTVEQQSAMTNGTVTGGAGKPGETTLTISYKGGTSKVLVPVGTPIVRFEPTDRAILAKGQRVFAVTTPDAPGAKFVAVGKNGLTPPM</sequence>
<dbReference type="Gene3D" id="3.50.50.60">
    <property type="entry name" value="FAD/NAD(P)-binding domain"/>
    <property type="match status" value="1"/>
</dbReference>
<dbReference type="Pfam" id="PF13450">
    <property type="entry name" value="NAD_binding_8"/>
    <property type="match status" value="1"/>
</dbReference>
<reference evidence="2 3" key="1">
    <citation type="journal article" date="2019" name="Environ. Microbiol.">
        <title>Species interactions and distinct microbial communities in high Arctic permafrost affected cryosols are associated with the CH4 and CO2 gas fluxes.</title>
        <authorList>
            <person name="Altshuler I."/>
            <person name="Hamel J."/>
            <person name="Turney S."/>
            <person name="Magnuson E."/>
            <person name="Levesque R."/>
            <person name="Greer C."/>
            <person name="Whyte L.G."/>
        </authorList>
    </citation>
    <scope>NUCLEOTIDE SEQUENCE [LARGE SCALE GENOMIC DNA]</scope>
    <source>
        <strain evidence="2 3">S5.1</strain>
    </source>
</reference>
<evidence type="ECO:0000313" key="2">
    <source>
        <dbReference type="EMBL" id="TPG09635.1"/>
    </source>
</evidence>
<name>A0A502C7S7_9SPHN</name>
<dbReference type="OrthoDB" id="9799947at2"/>
<dbReference type="EMBL" id="RCZK01000014">
    <property type="protein sequence ID" value="TPG09635.1"/>
    <property type="molecule type" value="Genomic_DNA"/>
</dbReference>